<feature type="non-terminal residue" evidence="2">
    <location>
        <position position="72"/>
    </location>
</feature>
<dbReference type="Proteomes" id="UP000663874">
    <property type="component" value="Unassembled WGS sequence"/>
</dbReference>
<comment type="caution">
    <text evidence="2">The sequence shown here is derived from an EMBL/GenBank/DDBJ whole genome shotgun (WGS) entry which is preliminary data.</text>
</comment>
<proteinExistence type="predicted"/>
<gene>
    <name evidence="2" type="ORF">FNK824_LOCUS41520</name>
    <name evidence="1" type="ORF">SEV965_LOCUS39608</name>
</gene>
<evidence type="ECO:0000313" key="3">
    <source>
        <dbReference type="Proteomes" id="UP000663874"/>
    </source>
</evidence>
<reference evidence="2" key="1">
    <citation type="submission" date="2021-02" db="EMBL/GenBank/DDBJ databases">
        <authorList>
            <person name="Nowell W R."/>
        </authorList>
    </citation>
    <scope>NUCLEOTIDE SEQUENCE</scope>
</reference>
<protein>
    <submittedName>
        <fullName evidence="2">Uncharacterized protein</fullName>
    </submittedName>
</protein>
<accession>A0A820JKR6</accession>
<dbReference type="Proteomes" id="UP000663889">
    <property type="component" value="Unassembled WGS sequence"/>
</dbReference>
<dbReference type="EMBL" id="CAJNOU010015307">
    <property type="protein sequence ID" value="CAF1571616.1"/>
    <property type="molecule type" value="Genomic_DNA"/>
</dbReference>
<organism evidence="2 3">
    <name type="scientific">Rotaria sordida</name>
    <dbReference type="NCBI Taxonomy" id="392033"/>
    <lineage>
        <taxon>Eukaryota</taxon>
        <taxon>Metazoa</taxon>
        <taxon>Spiralia</taxon>
        <taxon>Gnathifera</taxon>
        <taxon>Rotifera</taxon>
        <taxon>Eurotatoria</taxon>
        <taxon>Bdelloidea</taxon>
        <taxon>Philodinida</taxon>
        <taxon>Philodinidae</taxon>
        <taxon>Rotaria</taxon>
    </lineage>
</organism>
<name>A0A820JKR6_9BILA</name>
<dbReference type="AlphaFoldDB" id="A0A820JKR6"/>
<sequence>MFYIHQLFKLLSEWLIEQDNLILNNKNKELIKTTMNNLFLEENFLNTLCRVINQLIKTENDEQHSLVTSHLS</sequence>
<dbReference type="EMBL" id="CAJOBE010041045">
    <property type="protein sequence ID" value="CAF4326349.1"/>
    <property type="molecule type" value="Genomic_DNA"/>
</dbReference>
<evidence type="ECO:0000313" key="2">
    <source>
        <dbReference type="EMBL" id="CAF4326349.1"/>
    </source>
</evidence>
<evidence type="ECO:0000313" key="1">
    <source>
        <dbReference type="EMBL" id="CAF1571616.1"/>
    </source>
</evidence>